<dbReference type="PANTHER" id="PTHR34580:SF9">
    <property type="entry name" value="SLL5097 PROTEIN"/>
    <property type="match status" value="1"/>
</dbReference>
<evidence type="ECO:0000313" key="3">
    <source>
        <dbReference type="EMBL" id="EXY73269.1"/>
    </source>
</evidence>
<dbReference type="InterPro" id="IPR057727">
    <property type="entry name" value="WCX_dom"/>
</dbReference>
<dbReference type="PROSITE" id="PS52050">
    <property type="entry name" value="WYL"/>
    <property type="match status" value="1"/>
</dbReference>
<dbReference type="PATRIC" id="fig|1339315.3.peg.3651"/>
<sequence>MAKQQFNKLIWLVDTIFRNAPVTFAEINRRWRAGDDNRSDIPLRTFHNHRQAIEEMFDINIECDKRNNTYYIADAEGMLGDKLKMWLLNSFSLNNVLQENVDMKNRIVFEEVPSGVQFMDLVIDAMRSGRVLAMEYQAYNWEHSKDVLLEPYFVKLFRHRWYLIGINREYKAFRSYSLDRIKRIALSEETFNFPRKFTPQDHFRDSFGIIRDENLLPQHTVLRTTISQAPYLRNLPLHSSQKEIAVTESYVDFELYISHTYDFIQELLSKGAAVEVLKPQSLRDKIKAEIQNMQTLYRL</sequence>
<name>A0A015SM41_BACFG</name>
<evidence type="ECO:0000313" key="4">
    <source>
        <dbReference type="Proteomes" id="UP000020529"/>
    </source>
</evidence>
<accession>A0A015SM41</accession>
<dbReference type="Proteomes" id="UP000020529">
    <property type="component" value="Unassembled WGS sequence"/>
</dbReference>
<comment type="caution">
    <text evidence="3">The sequence shown here is derived from an EMBL/GenBank/DDBJ whole genome shotgun (WGS) entry which is preliminary data.</text>
</comment>
<dbReference type="AlphaFoldDB" id="A0A015SM41"/>
<protein>
    <submittedName>
        <fullName evidence="3">WYL domain protein</fullName>
    </submittedName>
</protein>
<organism evidence="3 4">
    <name type="scientific">Bacteroides fragilis str. 3988T(B)14</name>
    <dbReference type="NCBI Taxonomy" id="1339315"/>
    <lineage>
        <taxon>Bacteria</taxon>
        <taxon>Pseudomonadati</taxon>
        <taxon>Bacteroidota</taxon>
        <taxon>Bacteroidia</taxon>
        <taxon>Bacteroidales</taxon>
        <taxon>Bacteroidaceae</taxon>
        <taxon>Bacteroides</taxon>
    </lineage>
</organism>
<evidence type="ECO:0000259" key="1">
    <source>
        <dbReference type="Pfam" id="PF13280"/>
    </source>
</evidence>
<dbReference type="Pfam" id="PF25583">
    <property type="entry name" value="WCX"/>
    <property type="match status" value="1"/>
</dbReference>
<feature type="domain" description="WCX" evidence="2">
    <location>
        <begin position="219"/>
        <end position="293"/>
    </location>
</feature>
<evidence type="ECO:0000259" key="2">
    <source>
        <dbReference type="Pfam" id="PF25583"/>
    </source>
</evidence>
<dbReference type="InterPro" id="IPR051534">
    <property type="entry name" value="CBASS_pafABC_assoc_protein"/>
</dbReference>
<dbReference type="Pfam" id="PF13280">
    <property type="entry name" value="WYL"/>
    <property type="match status" value="1"/>
</dbReference>
<dbReference type="InterPro" id="IPR026881">
    <property type="entry name" value="WYL_dom"/>
</dbReference>
<dbReference type="PANTHER" id="PTHR34580">
    <property type="match status" value="1"/>
</dbReference>
<dbReference type="EMBL" id="JGCY01000370">
    <property type="protein sequence ID" value="EXY73269.1"/>
    <property type="molecule type" value="Genomic_DNA"/>
</dbReference>
<dbReference type="RefSeq" id="WP_005802484.1">
    <property type="nucleotide sequence ID" value="NZ_JGCY01000370.1"/>
</dbReference>
<proteinExistence type="predicted"/>
<reference evidence="3 4" key="1">
    <citation type="submission" date="2014-02" db="EMBL/GenBank/DDBJ databases">
        <authorList>
            <person name="Sears C."/>
            <person name="Carroll K."/>
            <person name="Sack B.R."/>
            <person name="Qadri F."/>
            <person name="Myers L.L."/>
            <person name="Chung G.-T."/>
            <person name="Escheverria P."/>
            <person name="Fraser C.M."/>
            <person name="Sadzewicz L."/>
            <person name="Shefchek K.A."/>
            <person name="Tallon L."/>
            <person name="Das S.P."/>
            <person name="Daugherty S."/>
            <person name="Mongodin E.F."/>
        </authorList>
    </citation>
    <scope>NUCLEOTIDE SEQUENCE [LARGE SCALE GENOMIC DNA]</scope>
    <source>
        <strain evidence="4">3988T(B)14</strain>
    </source>
</reference>
<feature type="domain" description="WYL" evidence="1">
    <location>
        <begin position="119"/>
        <end position="185"/>
    </location>
</feature>
<gene>
    <name evidence="3" type="ORF">M124_2974</name>
</gene>